<dbReference type="OrthoDB" id="5419617at2759"/>
<dbReference type="AlphaFoldDB" id="A0A4C2AEE1"/>
<gene>
    <name evidence="1" type="ORF">EVAR_72003_1</name>
</gene>
<protein>
    <submittedName>
        <fullName evidence="1">Uncharacterized protein</fullName>
    </submittedName>
</protein>
<organism evidence="1 2">
    <name type="scientific">Eumeta variegata</name>
    <name type="common">Bagworm moth</name>
    <name type="synonym">Eumeta japonica</name>
    <dbReference type="NCBI Taxonomy" id="151549"/>
    <lineage>
        <taxon>Eukaryota</taxon>
        <taxon>Metazoa</taxon>
        <taxon>Ecdysozoa</taxon>
        <taxon>Arthropoda</taxon>
        <taxon>Hexapoda</taxon>
        <taxon>Insecta</taxon>
        <taxon>Pterygota</taxon>
        <taxon>Neoptera</taxon>
        <taxon>Endopterygota</taxon>
        <taxon>Lepidoptera</taxon>
        <taxon>Glossata</taxon>
        <taxon>Ditrysia</taxon>
        <taxon>Tineoidea</taxon>
        <taxon>Psychidae</taxon>
        <taxon>Oiketicinae</taxon>
        <taxon>Eumeta</taxon>
    </lineage>
</organism>
<comment type="caution">
    <text evidence="1">The sequence shown here is derived from an EMBL/GenBank/DDBJ whole genome shotgun (WGS) entry which is preliminary data.</text>
</comment>
<sequence>MQASMHTISSVKHGSYKGSSFAFRRCVHFSPHITTRGCAIPPAVECCGEQVAYESGFYADAVAITVSGGHPEFMARQLEYVLRVVSDWGQHCGLRVNPAKTELILFGRKHKVTPSPLRSWMGSHLHSPIGRSFAVILIAD</sequence>
<accession>A0A4C2AEE1</accession>
<name>A0A4C2AEE1_EUMVA</name>
<dbReference type="Proteomes" id="UP000299102">
    <property type="component" value="Unassembled WGS sequence"/>
</dbReference>
<evidence type="ECO:0000313" key="1">
    <source>
        <dbReference type="EMBL" id="GBP98418.1"/>
    </source>
</evidence>
<evidence type="ECO:0000313" key="2">
    <source>
        <dbReference type="Proteomes" id="UP000299102"/>
    </source>
</evidence>
<keyword evidence="2" id="KW-1185">Reference proteome</keyword>
<proteinExistence type="predicted"/>
<reference evidence="1 2" key="1">
    <citation type="journal article" date="2019" name="Commun. Biol.">
        <title>The bagworm genome reveals a unique fibroin gene that provides high tensile strength.</title>
        <authorList>
            <person name="Kono N."/>
            <person name="Nakamura H."/>
            <person name="Ohtoshi R."/>
            <person name="Tomita M."/>
            <person name="Numata K."/>
            <person name="Arakawa K."/>
        </authorList>
    </citation>
    <scope>NUCLEOTIDE SEQUENCE [LARGE SCALE GENOMIC DNA]</scope>
</reference>
<dbReference type="EMBL" id="BGZK01003140">
    <property type="protein sequence ID" value="GBP98418.1"/>
    <property type="molecule type" value="Genomic_DNA"/>
</dbReference>